<name>A0A1A6C352_9GAMM</name>
<dbReference type="AlphaFoldDB" id="A0A1A6C352"/>
<feature type="domain" description="ATP-grasp" evidence="1">
    <location>
        <begin position="25"/>
        <end position="133"/>
    </location>
</feature>
<gene>
    <name evidence="2" type="ORF">Thpro_022092</name>
</gene>
<dbReference type="InterPro" id="IPR041261">
    <property type="entry name" value="R2K_2"/>
</dbReference>
<organism evidence="2 3">
    <name type="scientific">Acidihalobacter prosperus</name>
    <dbReference type="NCBI Taxonomy" id="160660"/>
    <lineage>
        <taxon>Bacteria</taxon>
        <taxon>Pseudomonadati</taxon>
        <taxon>Pseudomonadota</taxon>
        <taxon>Gammaproteobacteria</taxon>
        <taxon>Chromatiales</taxon>
        <taxon>Ectothiorhodospiraceae</taxon>
        <taxon>Acidihalobacter</taxon>
    </lineage>
</organism>
<proteinExistence type="predicted"/>
<accession>A0A1A6C352</accession>
<comment type="caution">
    <text evidence="2">The sequence shown here is derived from an EMBL/GenBank/DDBJ whole genome shotgun (WGS) entry which is preliminary data.</text>
</comment>
<dbReference type="EMBL" id="JQSG02000004">
    <property type="protein sequence ID" value="OBS08975.1"/>
    <property type="molecule type" value="Genomic_DNA"/>
</dbReference>
<dbReference type="Pfam" id="PF18299">
    <property type="entry name" value="R2K_2"/>
    <property type="match status" value="1"/>
</dbReference>
<keyword evidence="3" id="KW-1185">Reference proteome</keyword>
<evidence type="ECO:0000313" key="2">
    <source>
        <dbReference type="EMBL" id="OBS08975.1"/>
    </source>
</evidence>
<protein>
    <recommendedName>
        <fullName evidence="1">ATP-grasp domain-containing protein</fullName>
    </recommendedName>
</protein>
<evidence type="ECO:0000259" key="1">
    <source>
        <dbReference type="Pfam" id="PF18299"/>
    </source>
</evidence>
<evidence type="ECO:0000313" key="3">
    <source>
        <dbReference type="Proteomes" id="UP000029273"/>
    </source>
</evidence>
<reference evidence="2 3" key="1">
    <citation type="journal article" date="2014" name="Genome Announc.">
        <title>Draft Genome Sequence of the Iron-Oxidizing, Acidophilic, and Halotolerant 'Thiobacillus prosperus' Type Strain DSM 5130.</title>
        <authorList>
            <person name="Ossandon F.J."/>
            <person name="Cardenas J.P."/>
            <person name="Corbett M."/>
            <person name="Quatrini R."/>
            <person name="Holmes D.S."/>
            <person name="Watkin E."/>
        </authorList>
    </citation>
    <scope>NUCLEOTIDE SEQUENCE [LARGE SCALE GENOMIC DNA]</scope>
    <source>
        <strain evidence="2 3">DSM 5130</strain>
    </source>
</reference>
<dbReference type="Proteomes" id="UP000029273">
    <property type="component" value="Unassembled WGS sequence"/>
</dbReference>
<sequence length="175" mass="19432">MKPVRVKAFDAITDYPGFETCGLNLPAETPCWSSPKQTWLSEYRAYILDGDLAGFAQYGEGPDWDLCEPLLAQLRTMIRTWTDAPAAYALDVAVVVNERLETLCDNGCSYGTVLNGSLALVEVNDGWATGYYRDAITPRKYAAWLNARWMELIRQDGNQAADSHSRDMPKINGAA</sequence>